<feature type="transmembrane region" description="Helical" evidence="2">
    <location>
        <begin position="82"/>
        <end position="103"/>
    </location>
</feature>
<feature type="transmembrane region" description="Helical" evidence="2">
    <location>
        <begin position="375"/>
        <end position="399"/>
    </location>
</feature>
<dbReference type="OrthoDB" id="7010242at2"/>
<dbReference type="RefSeq" id="WP_018082946.1">
    <property type="nucleotide sequence ID" value="NZ_AQWM01000021.1"/>
</dbReference>
<feature type="transmembrane region" description="Helical" evidence="2">
    <location>
        <begin position="42"/>
        <end position="61"/>
    </location>
</feature>
<evidence type="ECO:0000313" key="3">
    <source>
        <dbReference type="EMBL" id="ESQ89449.1"/>
    </source>
</evidence>
<dbReference type="STRING" id="1121022.GCA_000376105_03276"/>
<dbReference type="eggNOG" id="COG2273">
    <property type="taxonomic scope" value="Bacteria"/>
</dbReference>
<keyword evidence="2" id="KW-1133">Transmembrane helix</keyword>
<keyword evidence="2" id="KW-0472">Membrane</keyword>
<organism evidence="3 4">
    <name type="scientific">Asticcacaulis benevestitus DSM 16100 = ATCC BAA-896</name>
    <dbReference type="NCBI Taxonomy" id="1121022"/>
    <lineage>
        <taxon>Bacteria</taxon>
        <taxon>Pseudomonadati</taxon>
        <taxon>Pseudomonadota</taxon>
        <taxon>Alphaproteobacteria</taxon>
        <taxon>Caulobacterales</taxon>
        <taxon>Caulobacteraceae</taxon>
        <taxon>Asticcacaulis</taxon>
    </lineage>
</organism>
<evidence type="ECO:0000256" key="1">
    <source>
        <dbReference type="SAM" id="MobiDB-lite"/>
    </source>
</evidence>
<keyword evidence="2" id="KW-0812">Transmembrane</keyword>
<dbReference type="AlphaFoldDB" id="V4PQ41"/>
<feature type="transmembrane region" description="Helical" evidence="2">
    <location>
        <begin position="212"/>
        <end position="235"/>
    </location>
</feature>
<dbReference type="Proteomes" id="UP000017837">
    <property type="component" value="Unassembled WGS sequence"/>
</dbReference>
<protein>
    <submittedName>
        <fullName evidence="3">Uncharacterized protein</fullName>
    </submittedName>
</protein>
<reference evidence="3 4" key="1">
    <citation type="journal article" date="2014" name="Nature">
        <title>Sequential evolution of bacterial morphology by co-option of a developmental regulator.</title>
        <authorList>
            <person name="Jiang C."/>
            <person name="Brown P.J."/>
            <person name="Ducret A."/>
            <person name="Brun Y.V."/>
        </authorList>
    </citation>
    <scope>NUCLEOTIDE SEQUENCE [LARGE SCALE GENOMIC DNA]</scope>
    <source>
        <strain evidence="3 4">DSM 16100</strain>
    </source>
</reference>
<keyword evidence="4" id="KW-1185">Reference proteome</keyword>
<feature type="transmembrane region" description="Helical" evidence="2">
    <location>
        <begin position="437"/>
        <end position="453"/>
    </location>
</feature>
<dbReference type="EMBL" id="AWGB01000029">
    <property type="protein sequence ID" value="ESQ89449.1"/>
    <property type="molecule type" value="Genomic_DNA"/>
</dbReference>
<evidence type="ECO:0000256" key="2">
    <source>
        <dbReference type="SAM" id="Phobius"/>
    </source>
</evidence>
<accession>V4PQ41</accession>
<dbReference type="PATRIC" id="fig|1121022.4.peg.2809"/>
<sequence>MIAAIIVLLALAVGFFRPGNTLLFIAMALCSFGTLAIIPPDMIGGTTVLASAVAFLLLVGRQALIAGQAERMVVALIDVRRMGLLGLFGIVAVVGAFTLPRMFQGQIMVYPMKAAGLVSYVVPLAPTSSNFNQALNQIEALGVAVSIYAMARWSGFSQKLGTALLWGGAAVVFTGLLDMIGTAAGLDVVLEQFRTASYVLMDGSDVNGVRRVIGMMSEASSFGALSTSFGSLLFFTRNAYSPRVRKLYVYPISIACLVFALLSTASTAYGALAVFGLLNVIDILWRSLFAPKAQKVVLFYELLGCLAVFLIGASIFLSSPELRQMVKDMLDAIIFNKTQSGSYLERSAWTAQGMTAFRESHGIGVGAGAARTSNFFVNILASTGILGGALFAAFLVRVFAARIPSSDRQAFELAHGAKLAILVAFVSMYLSGTTPDYGVFLAVMFGLIVGLATRKGRVRNQSKTEAAVSDDGSEEDVPQRKRPSSRVGRL</sequence>
<feature type="compositionally biased region" description="Basic residues" evidence="1">
    <location>
        <begin position="480"/>
        <end position="490"/>
    </location>
</feature>
<evidence type="ECO:0000313" key="4">
    <source>
        <dbReference type="Proteomes" id="UP000017837"/>
    </source>
</evidence>
<feature type="transmembrane region" description="Helical" evidence="2">
    <location>
        <begin position="163"/>
        <end position="186"/>
    </location>
</feature>
<feature type="transmembrane region" description="Helical" evidence="2">
    <location>
        <begin position="247"/>
        <end position="262"/>
    </location>
</feature>
<name>V4PQ41_9CAUL</name>
<comment type="caution">
    <text evidence="3">The sequence shown here is derived from an EMBL/GenBank/DDBJ whole genome shotgun (WGS) entry which is preliminary data.</text>
</comment>
<feature type="region of interest" description="Disordered" evidence="1">
    <location>
        <begin position="462"/>
        <end position="490"/>
    </location>
</feature>
<feature type="transmembrane region" description="Helical" evidence="2">
    <location>
        <begin position="268"/>
        <end position="285"/>
    </location>
</feature>
<feature type="transmembrane region" description="Helical" evidence="2">
    <location>
        <begin position="134"/>
        <end position="151"/>
    </location>
</feature>
<feature type="transmembrane region" description="Helical" evidence="2">
    <location>
        <begin position="411"/>
        <end position="431"/>
    </location>
</feature>
<proteinExistence type="predicted"/>
<gene>
    <name evidence="3" type="ORF">ABENE_13805</name>
</gene>
<feature type="transmembrane region" description="Helical" evidence="2">
    <location>
        <begin position="297"/>
        <end position="317"/>
    </location>
</feature>